<evidence type="ECO:0000313" key="1">
    <source>
        <dbReference type="EMBL" id="QDT23284.1"/>
    </source>
</evidence>
<dbReference type="EMBL" id="CP036266">
    <property type="protein sequence ID" value="QDT23284.1"/>
    <property type="molecule type" value="Genomic_DNA"/>
</dbReference>
<dbReference type="Proteomes" id="UP000320421">
    <property type="component" value="Chromosome"/>
</dbReference>
<evidence type="ECO:0000313" key="2">
    <source>
        <dbReference type="Proteomes" id="UP000320421"/>
    </source>
</evidence>
<name>A0A517PV87_9PLAN</name>
<organism evidence="1 2">
    <name type="scientific">Gimesia chilikensis</name>
    <dbReference type="NCBI Taxonomy" id="2605989"/>
    <lineage>
        <taxon>Bacteria</taxon>
        <taxon>Pseudomonadati</taxon>
        <taxon>Planctomycetota</taxon>
        <taxon>Planctomycetia</taxon>
        <taxon>Planctomycetales</taxon>
        <taxon>Planctomycetaceae</taxon>
        <taxon>Gimesia</taxon>
    </lineage>
</organism>
<accession>A0A517PV87</accession>
<protein>
    <submittedName>
        <fullName evidence="1">Uncharacterized protein</fullName>
    </submittedName>
</protein>
<sequence length="50" mass="5394">MRAGCSFYKGVRCSLVIGQLLGDLQDAAGAIHVEFVYRSVPVLLESIPLT</sequence>
<dbReference type="AlphaFoldDB" id="A0A517PV87"/>
<keyword evidence="2" id="KW-1185">Reference proteome</keyword>
<reference evidence="1 2" key="1">
    <citation type="submission" date="2019-02" db="EMBL/GenBank/DDBJ databases">
        <title>Deep-cultivation of Planctomycetes and their phenomic and genomic characterization uncovers novel biology.</title>
        <authorList>
            <person name="Wiegand S."/>
            <person name="Jogler M."/>
            <person name="Boedeker C."/>
            <person name="Pinto D."/>
            <person name="Vollmers J."/>
            <person name="Rivas-Marin E."/>
            <person name="Kohn T."/>
            <person name="Peeters S.H."/>
            <person name="Heuer A."/>
            <person name="Rast P."/>
            <person name="Oberbeckmann S."/>
            <person name="Bunk B."/>
            <person name="Jeske O."/>
            <person name="Meyerdierks A."/>
            <person name="Storesund J.E."/>
            <person name="Kallscheuer N."/>
            <person name="Luecker S."/>
            <person name="Lage O.M."/>
            <person name="Pohl T."/>
            <person name="Merkel B.J."/>
            <person name="Hornburger P."/>
            <person name="Mueller R.-W."/>
            <person name="Bruemmer F."/>
            <person name="Labrenz M."/>
            <person name="Spormann A.M."/>
            <person name="Op den Camp H."/>
            <person name="Overmann J."/>
            <person name="Amann R."/>
            <person name="Jetten M.S.M."/>
            <person name="Mascher T."/>
            <person name="Medema M.H."/>
            <person name="Devos D.P."/>
            <person name="Kaster A.-K."/>
            <person name="Ovreas L."/>
            <person name="Rohde M."/>
            <person name="Galperin M.Y."/>
            <person name="Jogler C."/>
        </authorList>
    </citation>
    <scope>NUCLEOTIDE SEQUENCE [LARGE SCALE GENOMIC DNA]</scope>
    <source>
        <strain evidence="1 2">HG66A1</strain>
    </source>
</reference>
<gene>
    <name evidence="1" type="ORF">HG66A1_51010</name>
</gene>
<proteinExistence type="predicted"/>